<proteinExistence type="predicted"/>
<accession>A0A9X1LU86</accession>
<evidence type="ECO:0000313" key="1">
    <source>
        <dbReference type="EMBL" id="MCC2031848.1"/>
    </source>
</evidence>
<dbReference type="EMBL" id="JAGTTN010000002">
    <property type="protein sequence ID" value="MCC2031848.1"/>
    <property type="molecule type" value="Genomic_DNA"/>
</dbReference>
<keyword evidence="2" id="KW-1185">Reference proteome</keyword>
<reference evidence="1" key="1">
    <citation type="submission" date="2021-04" db="EMBL/GenBank/DDBJ databases">
        <title>Microbacterium tenobrionis sp. nov. and Microbacterium allomyrinae sp. nov., isolated from larvae of Tenobrio molitor and Allomyrina dichotoma, respectively.</title>
        <authorList>
            <person name="Lee S.D."/>
        </authorList>
    </citation>
    <scope>NUCLEOTIDE SEQUENCE</scope>
    <source>
        <strain evidence="1">BWT-G7</strain>
    </source>
</reference>
<dbReference type="RefSeq" id="WP_229383780.1">
    <property type="nucleotide sequence ID" value="NZ_JAGTTN010000002.1"/>
</dbReference>
<gene>
    <name evidence="1" type="ORF">KEC57_06575</name>
</gene>
<organism evidence="1 2">
    <name type="scientific">Microbacterium allomyrinae</name>
    <dbReference type="NCBI Taxonomy" id="2830666"/>
    <lineage>
        <taxon>Bacteria</taxon>
        <taxon>Bacillati</taxon>
        <taxon>Actinomycetota</taxon>
        <taxon>Actinomycetes</taxon>
        <taxon>Micrococcales</taxon>
        <taxon>Microbacteriaceae</taxon>
        <taxon>Microbacterium</taxon>
    </lineage>
</organism>
<dbReference type="AlphaFoldDB" id="A0A9X1LU86"/>
<sequence>MTTPKLNPRTHRIRADSVRPGHIVMESDEHPAVDVRVRRPHGAILLWCRYVWQATHEPVWSFGPFDPTAPIEVSKER</sequence>
<evidence type="ECO:0000313" key="2">
    <source>
        <dbReference type="Proteomes" id="UP001139354"/>
    </source>
</evidence>
<name>A0A9X1LU86_9MICO</name>
<protein>
    <submittedName>
        <fullName evidence="1">Uncharacterized protein</fullName>
    </submittedName>
</protein>
<comment type="caution">
    <text evidence="1">The sequence shown here is derived from an EMBL/GenBank/DDBJ whole genome shotgun (WGS) entry which is preliminary data.</text>
</comment>
<dbReference type="Proteomes" id="UP001139354">
    <property type="component" value="Unassembled WGS sequence"/>
</dbReference>